<evidence type="ECO:0000313" key="6">
    <source>
        <dbReference type="Proteomes" id="UP000660801"/>
    </source>
</evidence>
<dbReference type="GO" id="GO:0016810">
    <property type="term" value="F:hydrolase activity, acting on carbon-nitrogen (but not peptide) bonds"/>
    <property type="evidence" value="ECO:0007669"/>
    <property type="project" value="InterPro"/>
</dbReference>
<dbReference type="GO" id="GO:0016020">
    <property type="term" value="C:membrane"/>
    <property type="evidence" value="ECO:0007669"/>
    <property type="project" value="TreeGrafter"/>
</dbReference>
<dbReference type="SUPFAM" id="SSF144015">
    <property type="entry name" value="Peptidoglycan deacetylase N-terminal noncatalytic region"/>
    <property type="match status" value="1"/>
</dbReference>
<gene>
    <name evidence="5" type="ORF">GCM10011510_08530</name>
</gene>
<feature type="domain" description="NodB homology" evidence="4">
    <location>
        <begin position="258"/>
        <end position="431"/>
    </location>
</feature>
<dbReference type="PANTHER" id="PTHR10587">
    <property type="entry name" value="GLYCOSYL TRANSFERASE-RELATED"/>
    <property type="match status" value="1"/>
</dbReference>
<comment type="caution">
    <text evidence="5">The sequence shown here is derived from an EMBL/GenBank/DDBJ whole genome shotgun (WGS) entry which is preliminary data.</text>
</comment>
<dbReference type="AlphaFoldDB" id="A0A917A743"/>
<dbReference type="PANTHER" id="PTHR10587:SF133">
    <property type="entry name" value="CHITIN DEACETYLASE 1-RELATED"/>
    <property type="match status" value="1"/>
</dbReference>
<dbReference type="Gene3D" id="3.90.640.30">
    <property type="match status" value="1"/>
</dbReference>
<accession>A0A917A743</accession>
<feature type="transmembrane region" description="Helical" evidence="3">
    <location>
        <begin position="6"/>
        <end position="24"/>
    </location>
</feature>
<dbReference type="GO" id="GO:0005975">
    <property type="term" value="P:carbohydrate metabolic process"/>
    <property type="evidence" value="ECO:0007669"/>
    <property type="project" value="InterPro"/>
</dbReference>
<proteinExistence type="predicted"/>
<protein>
    <submittedName>
        <fullName evidence="5">Peptidoglycan-N-acetylglucosamine deacetylase</fullName>
    </submittedName>
</protein>
<dbReference type="RefSeq" id="WP_068993822.1">
    <property type="nucleotide sequence ID" value="NZ_BMJN01000010.1"/>
</dbReference>
<organism evidence="5 6">
    <name type="scientific">Streptococcus himalayensis</name>
    <dbReference type="NCBI Taxonomy" id="1888195"/>
    <lineage>
        <taxon>Bacteria</taxon>
        <taxon>Bacillati</taxon>
        <taxon>Bacillota</taxon>
        <taxon>Bacilli</taxon>
        <taxon>Lactobacillales</taxon>
        <taxon>Streptococcaceae</taxon>
        <taxon>Streptococcus</taxon>
    </lineage>
</organism>
<dbReference type="InterPro" id="IPR050248">
    <property type="entry name" value="Polysacc_deacetylase_ArnD"/>
</dbReference>
<evidence type="ECO:0000313" key="5">
    <source>
        <dbReference type="EMBL" id="GGE29528.1"/>
    </source>
</evidence>
<keyword evidence="2" id="KW-0378">Hydrolase</keyword>
<keyword evidence="1" id="KW-0479">Metal-binding</keyword>
<dbReference type="GO" id="GO:0046872">
    <property type="term" value="F:metal ion binding"/>
    <property type="evidence" value="ECO:0007669"/>
    <property type="project" value="UniProtKB-KW"/>
</dbReference>
<sequence length="453" mass="51452">MKKGLLLLLNVFLIAVMIGGGYLLHRKWQDYQRQESITKTIQQMDQKEDKKGTEKHSGLVGTQYVTAYYPKTAGKTKNLIKEQMLQIIQELPQAKGHVAPTALRFYYAEVGDGPFKKSQQVTLKAKVYPVDKNVEKEKEEEFGSLLLNTGADEGILHLNHLFTEPYTAKLIFLEKIREELTKKQLDSTLLEEIMATLDETPLENWIYRYQQGQFEIDLAKEGTVNVPFANFYDVIDTDALMGDELTAYQAYQEKKDRKLVALTFDDGPSPETTPQALEILAKYHAKATFYMLGKKVAGNEKLIKQVKAAGHEIGNHSWNHPQLTAIPLNQAVQEISDTQAALQAVIGEAPRTMRPPYGSINQAVQNAVNVSFMLWDVDTLDWKTHNTAAIMREVRKTQPGSVILMHDIHQTTIDALPSVLEYLKENGYTFVTVSELFQENLLPHQCYYSHYQP</sequence>
<dbReference type="Proteomes" id="UP000660801">
    <property type="component" value="Unassembled WGS sequence"/>
</dbReference>
<evidence type="ECO:0000256" key="1">
    <source>
        <dbReference type="ARBA" id="ARBA00022723"/>
    </source>
</evidence>
<dbReference type="InterPro" id="IPR002509">
    <property type="entry name" value="NODB_dom"/>
</dbReference>
<evidence type="ECO:0000256" key="3">
    <source>
        <dbReference type="SAM" id="Phobius"/>
    </source>
</evidence>
<dbReference type="SUPFAM" id="SSF88713">
    <property type="entry name" value="Glycoside hydrolase/deacetylase"/>
    <property type="match status" value="1"/>
</dbReference>
<dbReference type="OrthoDB" id="9812065at2"/>
<evidence type="ECO:0000256" key="2">
    <source>
        <dbReference type="ARBA" id="ARBA00022801"/>
    </source>
</evidence>
<reference evidence="5" key="1">
    <citation type="journal article" date="2014" name="Int. J. Syst. Evol. Microbiol.">
        <title>Complete genome sequence of Corynebacterium casei LMG S-19264T (=DSM 44701T), isolated from a smear-ripened cheese.</title>
        <authorList>
            <consortium name="US DOE Joint Genome Institute (JGI-PGF)"/>
            <person name="Walter F."/>
            <person name="Albersmeier A."/>
            <person name="Kalinowski J."/>
            <person name="Ruckert C."/>
        </authorList>
    </citation>
    <scope>NUCLEOTIDE SEQUENCE</scope>
    <source>
        <strain evidence="5">CGMCC 1.15533</strain>
    </source>
</reference>
<name>A0A917A743_9STRE</name>
<dbReference type="InterPro" id="IPR040802">
    <property type="entry name" value="PgdA_N"/>
</dbReference>
<dbReference type="PROSITE" id="PS51677">
    <property type="entry name" value="NODB"/>
    <property type="match status" value="1"/>
</dbReference>
<evidence type="ECO:0000259" key="4">
    <source>
        <dbReference type="PROSITE" id="PS51677"/>
    </source>
</evidence>
<dbReference type="EMBL" id="BMJN01000010">
    <property type="protein sequence ID" value="GGE29528.1"/>
    <property type="molecule type" value="Genomic_DNA"/>
</dbReference>
<dbReference type="Pfam" id="PF01522">
    <property type="entry name" value="Polysacc_deac_1"/>
    <property type="match status" value="1"/>
</dbReference>
<keyword evidence="3" id="KW-1133">Transmembrane helix</keyword>
<dbReference type="Pfam" id="PF18627">
    <property type="entry name" value="PgdA_N"/>
    <property type="match status" value="1"/>
</dbReference>
<keyword evidence="6" id="KW-1185">Reference proteome</keyword>
<reference evidence="5" key="2">
    <citation type="submission" date="2020-09" db="EMBL/GenBank/DDBJ databases">
        <authorList>
            <person name="Sun Q."/>
            <person name="Zhou Y."/>
        </authorList>
    </citation>
    <scope>NUCLEOTIDE SEQUENCE</scope>
    <source>
        <strain evidence="5">CGMCC 1.15533</strain>
    </source>
</reference>
<keyword evidence="3" id="KW-0812">Transmembrane</keyword>
<dbReference type="Gene3D" id="3.30.565.50">
    <property type="match status" value="1"/>
</dbReference>
<dbReference type="Gene3D" id="3.20.20.370">
    <property type="entry name" value="Glycoside hydrolase/deacetylase"/>
    <property type="match status" value="1"/>
</dbReference>
<keyword evidence="3" id="KW-0472">Membrane</keyword>
<dbReference type="InterPro" id="IPR011330">
    <property type="entry name" value="Glyco_hydro/deAcase_b/a-brl"/>
</dbReference>